<feature type="DNA-binding region" description="H-T-H motif" evidence="4">
    <location>
        <begin position="40"/>
        <end position="59"/>
    </location>
</feature>
<evidence type="ECO:0000259" key="5">
    <source>
        <dbReference type="PROSITE" id="PS50977"/>
    </source>
</evidence>
<keyword evidence="1" id="KW-0805">Transcription regulation</keyword>
<dbReference type="Pfam" id="PF00440">
    <property type="entry name" value="TetR_N"/>
    <property type="match status" value="1"/>
</dbReference>
<evidence type="ECO:0000256" key="2">
    <source>
        <dbReference type="ARBA" id="ARBA00023125"/>
    </source>
</evidence>
<evidence type="ECO:0000313" key="7">
    <source>
        <dbReference type="Proteomes" id="UP000730482"/>
    </source>
</evidence>
<dbReference type="PRINTS" id="PR00455">
    <property type="entry name" value="HTHTETR"/>
</dbReference>
<comment type="caution">
    <text evidence="6">The sequence shown here is derived from an EMBL/GenBank/DDBJ whole genome shotgun (WGS) entry which is preliminary data.</text>
</comment>
<dbReference type="Pfam" id="PF21597">
    <property type="entry name" value="TetR_C_43"/>
    <property type="match status" value="1"/>
</dbReference>
<keyword evidence="3" id="KW-0804">Transcription</keyword>
<gene>
    <name evidence="6" type="ORF">KGQ19_33680</name>
</gene>
<reference evidence="6 7" key="1">
    <citation type="submission" date="2020-02" db="EMBL/GenBank/DDBJ databases">
        <title>Acidophilic actinobacteria isolated from forest soil.</title>
        <authorList>
            <person name="Golinska P."/>
        </authorList>
    </citation>
    <scope>NUCLEOTIDE SEQUENCE [LARGE SCALE GENOMIC DNA]</scope>
    <source>
        <strain evidence="6 7">NL8</strain>
    </source>
</reference>
<evidence type="ECO:0000313" key="6">
    <source>
        <dbReference type="EMBL" id="MBS2551826.1"/>
    </source>
</evidence>
<dbReference type="RefSeq" id="WP_212016822.1">
    <property type="nucleotide sequence ID" value="NZ_JAAFYZ010000157.1"/>
</dbReference>
<dbReference type="SUPFAM" id="SSF46689">
    <property type="entry name" value="Homeodomain-like"/>
    <property type="match status" value="1"/>
</dbReference>
<protein>
    <submittedName>
        <fullName evidence="6">TetR/AcrR family transcriptional regulator</fullName>
    </submittedName>
</protein>
<dbReference type="EMBL" id="JAAFYZ010000157">
    <property type="protein sequence ID" value="MBS2551826.1"/>
    <property type="molecule type" value="Genomic_DNA"/>
</dbReference>
<dbReference type="InterPro" id="IPR036271">
    <property type="entry name" value="Tet_transcr_reg_TetR-rel_C_sf"/>
</dbReference>
<dbReference type="PANTHER" id="PTHR30055">
    <property type="entry name" value="HTH-TYPE TRANSCRIPTIONAL REGULATOR RUTR"/>
    <property type="match status" value="1"/>
</dbReference>
<dbReference type="PANTHER" id="PTHR30055:SF234">
    <property type="entry name" value="HTH-TYPE TRANSCRIPTIONAL REGULATOR BETI"/>
    <property type="match status" value="1"/>
</dbReference>
<keyword evidence="7" id="KW-1185">Reference proteome</keyword>
<keyword evidence="2 4" id="KW-0238">DNA-binding</keyword>
<dbReference type="InterPro" id="IPR009057">
    <property type="entry name" value="Homeodomain-like_sf"/>
</dbReference>
<dbReference type="InterPro" id="IPR001647">
    <property type="entry name" value="HTH_TetR"/>
</dbReference>
<sequence>MVLSQTPPTSRPLRADARRNREAIVAAADDLFRCDGMALQMDEVAQRAGLGVGTVYRHFPTKEALTVELVQDRVETTITRAEQTIQGCDPAGALRHFIRDMATMMGQDIGLRESFQVQVLADNQLDECVYYRQDLHERKLAMVRRAQEAGVVRADLGLEDFDALMCGMGQAIVAGGNPTLMAEVLLEGLRVPRGESEGAEAGE</sequence>
<dbReference type="InterPro" id="IPR050109">
    <property type="entry name" value="HTH-type_TetR-like_transc_reg"/>
</dbReference>
<dbReference type="Gene3D" id="1.10.357.10">
    <property type="entry name" value="Tetracycline Repressor, domain 2"/>
    <property type="match status" value="1"/>
</dbReference>
<name>A0ABS5L0G3_9ACTN</name>
<accession>A0ABS5L0G3</accession>
<organism evidence="6 7">
    <name type="scientific">Catenulispora pinistramenti</name>
    <dbReference type="NCBI Taxonomy" id="2705254"/>
    <lineage>
        <taxon>Bacteria</taxon>
        <taxon>Bacillati</taxon>
        <taxon>Actinomycetota</taxon>
        <taxon>Actinomycetes</taxon>
        <taxon>Catenulisporales</taxon>
        <taxon>Catenulisporaceae</taxon>
        <taxon>Catenulispora</taxon>
    </lineage>
</organism>
<proteinExistence type="predicted"/>
<feature type="domain" description="HTH tetR-type" evidence="5">
    <location>
        <begin position="18"/>
        <end position="77"/>
    </location>
</feature>
<dbReference type="SUPFAM" id="SSF48498">
    <property type="entry name" value="Tetracyclin repressor-like, C-terminal domain"/>
    <property type="match status" value="1"/>
</dbReference>
<dbReference type="Proteomes" id="UP000730482">
    <property type="component" value="Unassembled WGS sequence"/>
</dbReference>
<dbReference type="PROSITE" id="PS50977">
    <property type="entry name" value="HTH_TETR_2"/>
    <property type="match status" value="1"/>
</dbReference>
<evidence type="ECO:0000256" key="3">
    <source>
        <dbReference type="ARBA" id="ARBA00023163"/>
    </source>
</evidence>
<evidence type="ECO:0000256" key="1">
    <source>
        <dbReference type="ARBA" id="ARBA00023015"/>
    </source>
</evidence>
<evidence type="ECO:0000256" key="4">
    <source>
        <dbReference type="PROSITE-ProRule" id="PRU00335"/>
    </source>
</evidence>
<dbReference type="InterPro" id="IPR049445">
    <property type="entry name" value="TetR_SbtR-like_C"/>
</dbReference>